<dbReference type="PROSITE" id="PS50157">
    <property type="entry name" value="ZINC_FINGER_C2H2_2"/>
    <property type="match status" value="1"/>
</dbReference>
<feature type="domain" description="C2H2-type" evidence="2">
    <location>
        <begin position="87"/>
        <end position="122"/>
    </location>
</feature>
<dbReference type="GeneID" id="81431818"/>
<evidence type="ECO:0000256" key="1">
    <source>
        <dbReference type="PROSITE-ProRule" id="PRU00042"/>
    </source>
</evidence>
<dbReference type="InterPro" id="IPR013087">
    <property type="entry name" value="Znf_C2H2_type"/>
</dbReference>
<dbReference type="OrthoDB" id="5233426at2759"/>
<dbReference type="EMBL" id="JAPQKN010000008">
    <property type="protein sequence ID" value="KAJ5151266.1"/>
    <property type="molecule type" value="Genomic_DNA"/>
</dbReference>
<dbReference type="GO" id="GO:0008270">
    <property type="term" value="F:zinc ion binding"/>
    <property type="evidence" value="ECO:0007669"/>
    <property type="project" value="UniProtKB-KW"/>
</dbReference>
<comment type="caution">
    <text evidence="3">The sequence shown here is derived from an EMBL/GenBank/DDBJ whole genome shotgun (WGS) entry which is preliminary data.</text>
</comment>
<dbReference type="AlphaFoldDB" id="A0A9W9LD10"/>
<proteinExistence type="predicted"/>
<organism evidence="3 4">
    <name type="scientific">Penicillium canariense</name>
    <dbReference type="NCBI Taxonomy" id="189055"/>
    <lineage>
        <taxon>Eukaryota</taxon>
        <taxon>Fungi</taxon>
        <taxon>Dikarya</taxon>
        <taxon>Ascomycota</taxon>
        <taxon>Pezizomycotina</taxon>
        <taxon>Eurotiomycetes</taxon>
        <taxon>Eurotiomycetidae</taxon>
        <taxon>Eurotiales</taxon>
        <taxon>Aspergillaceae</taxon>
        <taxon>Penicillium</taxon>
    </lineage>
</organism>
<evidence type="ECO:0000313" key="4">
    <source>
        <dbReference type="Proteomes" id="UP001149163"/>
    </source>
</evidence>
<sequence>METLDLSLTRADFETPEVLNACNPDFLTGYVHGPIPNNNPGWLPLAVIDRVLQSGRVSLIKASDITDGLARNPPANPLVTLNKENGLVCDIAIYDPIMCGMSFNTQAQLRKHLRNVHPGATANITSRPKSTADISNGINSLKLWVLSGGWRDAIYMYEPGRGPEKSVIGRYCDALERISREDLDFAHKYGTQFHRRPCRSLSASDIEELLGK</sequence>
<dbReference type="Proteomes" id="UP001149163">
    <property type="component" value="Unassembled WGS sequence"/>
</dbReference>
<reference evidence="3" key="2">
    <citation type="journal article" date="2023" name="IMA Fungus">
        <title>Comparative genomic study of the Penicillium genus elucidates a diverse pangenome and 15 lateral gene transfer events.</title>
        <authorList>
            <person name="Petersen C."/>
            <person name="Sorensen T."/>
            <person name="Nielsen M.R."/>
            <person name="Sondergaard T.E."/>
            <person name="Sorensen J.L."/>
            <person name="Fitzpatrick D.A."/>
            <person name="Frisvad J.C."/>
            <person name="Nielsen K.L."/>
        </authorList>
    </citation>
    <scope>NUCLEOTIDE SEQUENCE</scope>
    <source>
        <strain evidence="3">IBT 26290</strain>
    </source>
</reference>
<protein>
    <recommendedName>
        <fullName evidence="2">C2H2-type domain-containing protein</fullName>
    </recommendedName>
</protein>
<name>A0A9W9LD10_9EURO</name>
<keyword evidence="1" id="KW-0863">Zinc-finger</keyword>
<accession>A0A9W9LD10</accession>
<reference evidence="3" key="1">
    <citation type="submission" date="2022-11" db="EMBL/GenBank/DDBJ databases">
        <authorList>
            <person name="Petersen C."/>
        </authorList>
    </citation>
    <scope>NUCLEOTIDE SEQUENCE</scope>
    <source>
        <strain evidence="3">IBT 26290</strain>
    </source>
</reference>
<evidence type="ECO:0000259" key="2">
    <source>
        <dbReference type="PROSITE" id="PS50157"/>
    </source>
</evidence>
<gene>
    <name evidence="3" type="ORF">N7482_010518</name>
</gene>
<keyword evidence="1" id="KW-0479">Metal-binding</keyword>
<evidence type="ECO:0000313" key="3">
    <source>
        <dbReference type="EMBL" id="KAJ5151266.1"/>
    </source>
</evidence>
<keyword evidence="4" id="KW-1185">Reference proteome</keyword>
<dbReference type="RefSeq" id="XP_056538599.1">
    <property type="nucleotide sequence ID" value="XM_056692642.1"/>
</dbReference>
<keyword evidence="1" id="KW-0862">Zinc</keyword>